<dbReference type="Proteomes" id="UP000192578">
    <property type="component" value="Unassembled WGS sequence"/>
</dbReference>
<accession>A0A1W0WBV6</accession>
<evidence type="ECO:0000313" key="3">
    <source>
        <dbReference type="EMBL" id="OQV12691.1"/>
    </source>
</evidence>
<feature type="chain" id="PRO_5012845432" description="Peptidase C45 hydrolase domain-containing protein" evidence="1">
    <location>
        <begin position="22"/>
        <end position="467"/>
    </location>
</feature>
<dbReference type="InterPro" id="IPR005079">
    <property type="entry name" value="Peptidase_C45_hydrolase"/>
</dbReference>
<reference evidence="4" key="1">
    <citation type="submission" date="2017-01" db="EMBL/GenBank/DDBJ databases">
        <title>Comparative genomics of anhydrobiosis in the tardigrade Hypsibius dujardini.</title>
        <authorList>
            <person name="Yoshida Y."/>
            <person name="Koutsovoulos G."/>
            <person name="Laetsch D."/>
            <person name="Stevens L."/>
            <person name="Kumar S."/>
            <person name="Horikawa D."/>
            <person name="Ishino K."/>
            <person name="Komine S."/>
            <person name="Tomita M."/>
            <person name="Blaxter M."/>
            <person name="Arakawa K."/>
        </authorList>
    </citation>
    <scope>NUCLEOTIDE SEQUENCE [LARGE SCALE GENOMIC DNA]</scope>
    <source>
        <strain evidence="4">Z151</strain>
    </source>
</reference>
<gene>
    <name evidence="3" type="ORF">BV898_13012</name>
</gene>
<organism evidence="3 4">
    <name type="scientific">Hypsibius exemplaris</name>
    <name type="common">Freshwater tardigrade</name>
    <dbReference type="NCBI Taxonomy" id="2072580"/>
    <lineage>
        <taxon>Eukaryota</taxon>
        <taxon>Metazoa</taxon>
        <taxon>Ecdysozoa</taxon>
        <taxon>Tardigrada</taxon>
        <taxon>Eutardigrada</taxon>
        <taxon>Parachela</taxon>
        <taxon>Hypsibioidea</taxon>
        <taxon>Hypsibiidae</taxon>
        <taxon>Hypsibius</taxon>
    </lineage>
</organism>
<evidence type="ECO:0000259" key="2">
    <source>
        <dbReference type="Pfam" id="PF03417"/>
    </source>
</evidence>
<evidence type="ECO:0000313" key="4">
    <source>
        <dbReference type="Proteomes" id="UP000192578"/>
    </source>
</evidence>
<feature type="domain" description="Peptidase C45 hydrolase" evidence="2">
    <location>
        <begin position="202"/>
        <end position="453"/>
    </location>
</feature>
<dbReference type="Gene3D" id="3.60.60.10">
    <property type="entry name" value="Penicillin V Acylase, Chain A"/>
    <property type="match status" value="1"/>
</dbReference>
<protein>
    <recommendedName>
        <fullName evidence="2">Peptidase C45 hydrolase domain-containing protein</fullName>
    </recommendedName>
</protein>
<evidence type="ECO:0000256" key="1">
    <source>
        <dbReference type="SAM" id="SignalP"/>
    </source>
</evidence>
<dbReference type="InterPro" id="IPR047801">
    <property type="entry name" value="Peptidase_C45"/>
</dbReference>
<dbReference type="EMBL" id="MTYJ01000138">
    <property type="protein sequence ID" value="OQV12691.1"/>
    <property type="molecule type" value="Genomic_DNA"/>
</dbReference>
<proteinExistence type="predicted"/>
<name>A0A1W0WBV6_HYPEX</name>
<dbReference type="OrthoDB" id="189997at2759"/>
<dbReference type="InterPro" id="IPR047794">
    <property type="entry name" value="C45_proenzyme-like"/>
</dbReference>
<keyword evidence="1" id="KW-0732">Signal</keyword>
<keyword evidence="4" id="KW-1185">Reference proteome</keyword>
<feature type="signal peptide" evidence="1">
    <location>
        <begin position="1"/>
        <end position="21"/>
    </location>
</feature>
<dbReference type="PANTHER" id="PTHR34180">
    <property type="entry name" value="PEPTIDASE C45"/>
    <property type="match status" value="1"/>
</dbReference>
<dbReference type="PANTHER" id="PTHR34180:SF1">
    <property type="entry name" value="BETA-ALANYL-DOPAMINE_CARCININE HYDROLASE"/>
    <property type="match status" value="1"/>
</dbReference>
<comment type="caution">
    <text evidence="3">The sequence shown here is derived from an EMBL/GenBank/DDBJ whole genome shotgun (WGS) entry which is preliminary data.</text>
</comment>
<dbReference type="NCBIfam" id="NF040521">
    <property type="entry name" value="C45_proenzyme"/>
    <property type="match status" value="1"/>
</dbReference>
<dbReference type="Pfam" id="PF03417">
    <property type="entry name" value="AAT"/>
    <property type="match status" value="1"/>
</dbReference>
<dbReference type="AlphaFoldDB" id="A0A1W0WBV6"/>
<sequence length="467" mass="52397">MRTSAHFLSTFLCALHVLLHAGMCSVIVPLWPLQMRPMMMQEHRLNSPSRISDPVVRILLRTWRPFHPRSLQLQHAKMTGSGECSAGSNSLPIINVRGTHYQVGFETGRLMKEHIQMFYAGFAPMHQKFLPFIKTEKGGRIFEGYLGVVRQELPQYLEEIRGLSDGSGVPFEQIFLMHIRSEISLILRQGHYETPACTTVFVNRDDAEIVGHNEDNDPGMKAHSYIVAAEIVADNGTLVEKFTAFTYPGTLPGNAFSFNRAGVVFTVNSESPLTVPVDKIPRYILNRALLAAECPEDFERIINMGPGLAQGCSINVVFTRHPNDSIKMRNYELLGSFDSTLHTVVDGSVTFRYDPDKPNNEGNGFMYHFNKYERIRVKQNPENIVSSIHRQNRAKQFPLPTSASDVLAFLGDTADTDYPVFRTPTEKDGGCTIATALFDLKAMTMAVYRDNPKTSAPLLTLPIPKLF</sequence>